<sequence>MLSHIRLVSFRRISTIQALRIAPSSLQSFRVYRNFHATPQRKATDNSDVFISAFKDTALFREMADKPEVLQATTDLVKVLQEEGMLRSGHRREYIAHASVALGFVVNPEKPPSVFQLLGNAKIRQQLMITVAALKEAGIDAEQLKEAYTAMQGMKKGSDS</sequence>
<dbReference type="EMBL" id="JANAWD010000958">
    <property type="protein sequence ID" value="KAJ3474906.1"/>
    <property type="molecule type" value="Genomic_DNA"/>
</dbReference>
<name>A0AAD5URS9_9APHY</name>
<comment type="caution">
    <text evidence="1">The sequence shown here is derived from an EMBL/GenBank/DDBJ whole genome shotgun (WGS) entry which is preliminary data.</text>
</comment>
<protein>
    <submittedName>
        <fullName evidence="1">Uncharacterized protein</fullName>
    </submittedName>
</protein>
<evidence type="ECO:0000313" key="1">
    <source>
        <dbReference type="EMBL" id="KAJ3474906.1"/>
    </source>
</evidence>
<keyword evidence="2" id="KW-1185">Reference proteome</keyword>
<evidence type="ECO:0000313" key="2">
    <source>
        <dbReference type="Proteomes" id="UP001212997"/>
    </source>
</evidence>
<gene>
    <name evidence="1" type="ORF">NLI96_g12188</name>
</gene>
<dbReference type="Proteomes" id="UP001212997">
    <property type="component" value="Unassembled WGS sequence"/>
</dbReference>
<proteinExistence type="predicted"/>
<dbReference type="AlphaFoldDB" id="A0AAD5URS9"/>
<reference evidence="1" key="1">
    <citation type="submission" date="2022-07" db="EMBL/GenBank/DDBJ databases">
        <title>Genome Sequence of Physisporinus lineatus.</title>
        <authorList>
            <person name="Buettner E."/>
        </authorList>
    </citation>
    <scope>NUCLEOTIDE SEQUENCE</scope>
    <source>
        <strain evidence="1">VT162</strain>
    </source>
</reference>
<accession>A0AAD5URS9</accession>
<organism evidence="1 2">
    <name type="scientific">Meripilus lineatus</name>
    <dbReference type="NCBI Taxonomy" id="2056292"/>
    <lineage>
        <taxon>Eukaryota</taxon>
        <taxon>Fungi</taxon>
        <taxon>Dikarya</taxon>
        <taxon>Basidiomycota</taxon>
        <taxon>Agaricomycotina</taxon>
        <taxon>Agaricomycetes</taxon>
        <taxon>Polyporales</taxon>
        <taxon>Meripilaceae</taxon>
        <taxon>Meripilus</taxon>
    </lineage>
</organism>